<evidence type="ECO:0000256" key="1">
    <source>
        <dbReference type="SAM" id="MobiDB-lite"/>
    </source>
</evidence>
<feature type="signal peptide" evidence="2">
    <location>
        <begin position="1"/>
        <end position="22"/>
    </location>
</feature>
<evidence type="ECO:0000313" key="4">
    <source>
        <dbReference type="Proteomes" id="UP000183639"/>
    </source>
</evidence>
<feature type="chain" id="PRO_5039647665" evidence="2">
    <location>
        <begin position="23"/>
        <end position="112"/>
    </location>
</feature>
<accession>A0A1I3HG16</accession>
<gene>
    <name evidence="3" type="ORF">SAMN04487861_13013</name>
</gene>
<dbReference type="OrthoDB" id="1666548at2"/>
<feature type="region of interest" description="Disordered" evidence="1">
    <location>
        <begin position="53"/>
        <end position="112"/>
    </location>
</feature>
<feature type="compositionally biased region" description="Basic and acidic residues" evidence="1">
    <location>
        <begin position="68"/>
        <end position="112"/>
    </location>
</feature>
<evidence type="ECO:0000313" key="3">
    <source>
        <dbReference type="EMBL" id="SFI34571.1"/>
    </source>
</evidence>
<dbReference type="Proteomes" id="UP000183639">
    <property type="component" value="Unassembled WGS sequence"/>
</dbReference>
<dbReference type="RefSeq" id="WP_075445577.1">
    <property type="nucleotide sequence ID" value="NZ_FOQK01000030.1"/>
</dbReference>
<proteinExistence type="predicted"/>
<evidence type="ECO:0000256" key="2">
    <source>
        <dbReference type="SAM" id="SignalP"/>
    </source>
</evidence>
<dbReference type="EMBL" id="FOQK01000030">
    <property type="protein sequence ID" value="SFI34571.1"/>
    <property type="molecule type" value="Genomic_DNA"/>
</dbReference>
<organism evidence="3 4">
    <name type="scientific">Selenomonas ruminantium</name>
    <dbReference type="NCBI Taxonomy" id="971"/>
    <lineage>
        <taxon>Bacteria</taxon>
        <taxon>Bacillati</taxon>
        <taxon>Bacillota</taxon>
        <taxon>Negativicutes</taxon>
        <taxon>Selenomonadales</taxon>
        <taxon>Selenomonadaceae</taxon>
        <taxon>Selenomonas</taxon>
    </lineage>
</organism>
<reference evidence="3 4" key="1">
    <citation type="submission" date="2016-10" db="EMBL/GenBank/DDBJ databases">
        <authorList>
            <person name="de Groot N.N."/>
        </authorList>
    </citation>
    <scope>NUCLEOTIDE SEQUENCE [LARGE SCALE GENOMIC DNA]</scope>
    <source>
        <strain evidence="3 4">Z108</strain>
    </source>
</reference>
<name>A0A1I3HG16_SELRU</name>
<keyword evidence="2" id="KW-0732">Signal</keyword>
<sequence length="112" mass="13130">MKASMKKVTAIALAGMMSFGVASVSLSSVSEAHHNDAQQEEYADGTSNKYSHRIHEEETTHRQNVRSIRYEHRKGMIDDKEHEKKLKEEQERHDHQMKQIKEDYESHSRHKK</sequence>
<protein>
    <submittedName>
        <fullName evidence="3">Uncharacterized protein</fullName>
    </submittedName>
</protein>
<dbReference type="AlphaFoldDB" id="A0A1I3HG16"/>